<dbReference type="PROSITE" id="PS50240">
    <property type="entry name" value="TRYPSIN_DOM"/>
    <property type="match status" value="1"/>
</dbReference>
<evidence type="ECO:0000313" key="11">
    <source>
        <dbReference type="Proteomes" id="UP001153620"/>
    </source>
</evidence>
<accession>A0A9N9RJN4</accession>
<dbReference type="Proteomes" id="UP001153620">
    <property type="component" value="Chromosome 1"/>
</dbReference>
<evidence type="ECO:0000256" key="2">
    <source>
        <dbReference type="ARBA" id="ARBA00022525"/>
    </source>
</evidence>
<dbReference type="FunFam" id="2.40.10.10:FF:000028">
    <property type="entry name" value="Serine protease easter"/>
    <property type="match status" value="1"/>
</dbReference>
<reference evidence="10" key="2">
    <citation type="submission" date="2022-10" db="EMBL/GenBank/DDBJ databases">
        <authorList>
            <consortium name="ENA_rothamsted_submissions"/>
            <consortium name="culmorum"/>
            <person name="King R."/>
        </authorList>
    </citation>
    <scope>NUCLEOTIDE SEQUENCE</scope>
</reference>
<keyword evidence="4" id="KW-0732">Signal</keyword>
<evidence type="ECO:0000256" key="5">
    <source>
        <dbReference type="ARBA" id="ARBA00022859"/>
    </source>
</evidence>
<name>A0A9N9RJN4_9DIPT</name>
<dbReference type="InterPro" id="IPR001314">
    <property type="entry name" value="Peptidase_S1A"/>
</dbReference>
<keyword evidence="5" id="KW-0391">Immunity</keyword>
<dbReference type="GO" id="GO:0006508">
    <property type="term" value="P:proteolysis"/>
    <property type="evidence" value="ECO:0007669"/>
    <property type="project" value="InterPro"/>
</dbReference>
<keyword evidence="6" id="KW-1015">Disulfide bond</keyword>
<comment type="subcellular location">
    <subcellularLocation>
        <location evidence="1">Secreted</location>
    </subcellularLocation>
</comment>
<dbReference type="AlphaFoldDB" id="A0A9N9RJN4"/>
<proteinExistence type="inferred from homology"/>
<keyword evidence="2" id="KW-0964">Secreted</keyword>
<dbReference type="PRINTS" id="PR00722">
    <property type="entry name" value="CHYMOTRYPSIN"/>
</dbReference>
<keyword evidence="11" id="KW-1185">Reference proteome</keyword>
<gene>
    <name evidence="10" type="ORF">CHIRRI_LOCUS974</name>
</gene>
<dbReference type="InterPro" id="IPR001254">
    <property type="entry name" value="Trypsin_dom"/>
</dbReference>
<dbReference type="PANTHER" id="PTHR24253">
    <property type="entry name" value="TRANSMEMBRANE PROTEASE SERINE"/>
    <property type="match status" value="1"/>
</dbReference>
<sequence length="327" mass="37538">MCMHFNECQKIKQLWKDKAITRDQLTICSRAKKIICCPTEEKISQKKCKEYGEKVFRIVKIGSLIGQQPHEIRRSMCTHKSISLIIGGTEAENHEFPHQALLGYATENTEVKWLCGGSLVSPNFVLTAAHCLFSRQIGHVQKVKVGMKYKDQEDDNRNVFIYNIKETFKHQNYNEQTFNEDIALLKLDGTVPINENILPICLPTKQYDDFKAIATGFGRTQTYGQQSEVLLKVALESFTHSECKESYPDDGIVQIDEETMLCFGHHSQRMDICRVRMVDLFKFLMITMFIAHTLKSELQVLDLADAELLIFQVALLMYLTILTGLKE</sequence>
<dbReference type="GO" id="GO:0005576">
    <property type="term" value="C:extracellular region"/>
    <property type="evidence" value="ECO:0007669"/>
    <property type="project" value="UniProtKB-SubCell"/>
</dbReference>
<dbReference type="GO" id="GO:0004252">
    <property type="term" value="F:serine-type endopeptidase activity"/>
    <property type="evidence" value="ECO:0007669"/>
    <property type="project" value="InterPro"/>
</dbReference>
<keyword evidence="7" id="KW-0325">Glycoprotein</keyword>
<feature type="domain" description="Peptidase S1" evidence="9">
    <location>
        <begin position="85"/>
        <end position="274"/>
    </location>
</feature>
<dbReference type="OrthoDB" id="546450at2759"/>
<dbReference type="Pfam" id="PF00089">
    <property type="entry name" value="Trypsin"/>
    <property type="match status" value="1"/>
</dbReference>
<keyword evidence="3" id="KW-0399">Innate immunity</keyword>
<evidence type="ECO:0000256" key="8">
    <source>
        <dbReference type="ARBA" id="ARBA00024195"/>
    </source>
</evidence>
<dbReference type="GO" id="GO:0045087">
    <property type="term" value="P:innate immune response"/>
    <property type="evidence" value="ECO:0007669"/>
    <property type="project" value="UniProtKB-KW"/>
</dbReference>
<dbReference type="PROSITE" id="PS00134">
    <property type="entry name" value="TRYPSIN_HIS"/>
    <property type="match status" value="1"/>
</dbReference>
<evidence type="ECO:0000256" key="1">
    <source>
        <dbReference type="ARBA" id="ARBA00004613"/>
    </source>
</evidence>
<dbReference type="Gene3D" id="2.40.10.10">
    <property type="entry name" value="Trypsin-like serine proteases"/>
    <property type="match status" value="1"/>
</dbReference>
<dbReference type="InterPro" id="IPR018114">
    <property type="entry name" value="TRYPSIN_HIS"/>
</dbReference>
<evidence type="ECO:0000256" key="3">
    <source>
        <dbReference type="ARBA" id="ARBA00022588"/>
    </source>
</evidence>
<dbReference type="InterPro" id="IPR009003">
    <property type="entry name" value="Peptidase_S1_PA"/>
</dbReference>
<evidence type="ECO:0000313" key="10">
    <source>
        <dbReference type="EMBL" id="CAG9797989.1"/>
    </source>
</evidence>
<comment type="similarity">
    <text evidence="8">Belongs to the peptidase S1 family. CLIP subfamily.</text>
</comment>
<evidence type="ECO:0000256" key="6">
    <source>
        <dbReference type="ARBA" id="ARBA00023157"/>
    </source>
</evidence>
<evidence type="ECO:0000259" key="9">
    <source>
        <dbReference type="PROSITE" id="PS50240"/>
    </source>
</evidence>
<evidence type="ECO:0000256" key="4">
    <source>
        <dbReference type="ARBA" id="ARBA00022729"/>
    </source>
</evidence>
<reference evidence="10" key="1">
    <citation type="submission" date="2022-01" db="EMBL/GenBank/DDBJ databases">
        <authorList>
            <person name="King R."/>
        </authorList>
    </citation>
    <scope>NUCLEOTIDE SEQUENCE</scope>
</reference>
<dbReference type="SUPFAM" id="SSF50494">
    <property type="entry name" value="Trypsin-like serine proteases"/>
    <property type="match status" value="1"/>
</dbReference>
<protein>
    <recommendedName>
        <fullName evidence="9">Peptidase S1 domain-containing protein</fullName>
    </recommendedName>
</protein>
<organism evidence="10 11">
    <name type="scientific">Chironomus riparius</name>
    <dbReference type="NCBI Taxonomy" id="315576"/>
    <lineage>
        <taxon>Eukaryota</taxon>
        <taxon>Metazoa</taxon>
        <taxon>Ecdysozoa</taxon>
        <taxon>Arthropoda</taxon>
        <taxon>Hexapoda</taxon>
        <taxon>Insecta</taxon>
        <taxon>Pterygota</taxon>
        <taxon>Neoptera</taxon>
        <taxon>Endopterygota</taxon>
        <taxon>Diptera</taxon>
        <taxon>Nematocera</taxon>
        <taxon>Chironomoidea</taxon>
        <taxon>Chironomidae</taxon>
        <taxon>Chironominae</taxon>
        <taxon>Chironomus</taxon>
    </lineage>
</organism>
<dbReference type="InterPro" id="IPR043504">
    <property type="entry name" value="Peptidase_S1_PA_chymotrypsin"/>
</dbReference>
<dbReference type="CDD" id="cd00190">
    <property type="entry name" value="Tryp_SPc"/>
    <property type="match status" value="1"/>
</dbReference>
<dbReference type="EMBL" id="OU895877">
    <property type="protein sequence ID" value="CAG9797989.1"/>
    <property type="molecule type" value="Genomic_DNA"/>
</dbReference>
<dbReference type="SMART" id="SM00020">
    <property type="entry name" value="Tryp_SPc"/>
    <property type="match status" value="1"/>
</dbReference>
<evidence type="ECO:0000256" key="7">
    <source>
        <dbReference type="ARBA" id="ARBA00023180"/>
    </source>
</evidence>
<dbReference type="PANTHER" id="PTHR24253:SF153">
    <property type="entry name" value="SERINE PROTEASE HEPSIN"/>
    <property type="match status" value="1"/>
</dbReference>